<accession>A0A834JH42</accession>
<gene>
    <name evidence="2" type="ORF">H0235_018288</name>
</gene>
<protein>
    <submittedName>
        <fullName evidence="2">Uncharacterized protein</fullName>
    </submittedName>
</protein>
<dbReference type="Proteomes" id="UP000600918">
    <property type="component" value="Unassembled WGS sequence"/>
</dbReference>
<dbReference type="AlphaFoldDB" id="A0A834JH42"/>
<evidence type="ECO:0000313" key="3">
    <source>
        <dbReference type="Proteomes" id="UP000600918"/>
    </source>
</evidence>
<name>A0A834JH42_VESPE</name>
<keyword evidence="3" id="KW-1185">Reference proteome</keyword>
<feature type="region of interest" description="Disordered" evidence="1">
    <location>
        <begin position="1"/>
        <end position="21"/>
    </location>
</feature>
<comment type="caution">
    <text evidence="2">The sequence shown here is derived from an EMBL/GenBank/DDBJ whole genome shotgun (WGS) entry which is preliminary data.</text>
</comment>
<feature type="compositionally biased region" description="Basic and acidic residues" evidence="1">
    <location>
        <begin position="9"/>
        <end position="21"/>
    </location>
</feature>
<dbReference type="EMBL" id="JACSDY010000025">
    <property type="protein sequence ID" value="KAF7387566.1"/>
    <property type="molecule type" value="Genomic_DNA"/>
</dbReference>
<evidence type="ECO:0000313" key="2">
    <source>
        <dbReference type="EMBL" id="KAF7387566.1"/>
    </source>
</evidence>
<sequence length="146" mass="15787">MRGASAFAKRKEMEGGEGGRRMEDSVLRPAYELSVRLTAMNLVDAIDVALTGIGGEVTGVSRAKILSLRAKQLVTNLGRGRTSDIKFSLIPKGKDSGGKLARAIHPPKSRGLRELYFPFFLLPYPTAVAPLCPFRSLRDSSELPGS</sequence>
<evidence type="ECO:0000256" key="1">
    <source>
        <dbReference type="SAM" id="MobiDB-lite"/>
    </source>
</evidence>
<organism evidence="2 3">
    <name type="scientific">Vespula pensylvanica</name>
    <name type="common">Western yellow jacket</name>
    <name type="synonym">Wasp</name>
    <dbReference type="NCBI Taxonomy" id="30213"/>
    <lineage>
        <taxon>Eukaryota</taxon>
        <taxon>Metazoa</taxon>
        <taxon>Ecdysozoa</taxon>
        <taxon>Arthropoda</taxon>
        <taxon>Hexapoda</taxon>
        <taxon>Insecta</taxon>
        <taxon>Pterygota</taxon>
        <taxon>Neoptera</taxon>
        <taxon>Endopterygota</taxon>
        <taxon>Hymenoptera</taxon>
        <taxon>Apocrita</taxon>
        <taxon>Aculeata</taxon>
        <taxon>Vespoidea</taxon>
        <taxon>Vespidae</taxon>
        <taxon>Vespinae</taxon>
        <taxon>Vespula</taxon>
    </lineage>
</organism>
<proteinExistence type="predicted"/>
<reference evidence="2" key="1">
    <citation type="journal article" date="2020" name="G3 (Bethesda)">
        <title>High-Quality Assemblies for Three Invasive Social Wasps from the &lt;i&gt;Vespula&lt;/i&gt; Genus.</title>
        <authorList>
            <person name="Harrop T.W.R."/>
            <person name="Guhlin J."/>
            <person name="McLaughlin G.M."/>
            <person name="Permina E."/>
            <person name="Stockwell P."/>
            <person name="Gilligan J."/>
            <person name="Le Lec M.F."/>
            <person name="Gruber M.A.M."/>
            <person name="Quinn O."/>
            <person name="Lovegrove M."/>
            <person name="Duncan E.J."/>
            <person name="Remnant E.J."/>
            <person name="Van Eeckhoven J."/>
            <person name="Graham B."/>
            <person name="Knapp R.A."/>
            <person name="Langford K.W."/>
            <person name="Kronenberg Z."/>
            <person name="Press M.O."/>
            <person name="Eacker S.M."/>
            <person name="Wilson-Rankin E.E."/>
            <person name="Purcell J."/>
            <person name="Lester P.J."/>
            <person name="Dearden P.K."/>
        </authorList>
    </citation>
    <scope>NUCLEOTIDE SEQUENCE</scope>
    <source>
        <strain evidence="2">Volc-1</strain>
    </source>
</reference>